<dbReference type="GO" id="GO:0032993">
    <property type="term" value="C:protein-DNA complex"/>
    <property type="evidence" value="ECO:0007669"/>
    <property type="project" value="TreeGrafter"/>
</dbReference>
<name>A0A1M6RGP4_9PROT</name>
<dbReference type="RefSeq" id="WP_086062500.1">
    <property type="nucleotide sequence ID" value="NZ_FQZF01000043.1"/>
</dbReference>
<dbReference type="SUPFAM" id="SSF81273">
    <property type="entry name" value="H-NS histone-like proteins"/>
    <property type="match status" value="1"/>
</dbReference>
<dbReference type="AlphaFoldDB" id="A0A1M6RGP4"/>
<comment type="similarity">
    <text evidence="2">Belongs to the histone-like protein H-NS family.</text>
</comment>
<reference evidence="7 8" key="1">
    <citation type="submission" date="2016-11" db="EMBL/GenBank/DDBJ databases">
        <authorList>
            <person name="Jaros S."/>
            <person name="Januszkiewicz K."/>
            <person name="Wedrychowicz H."/>
        </authorList>
    </citation>
    <scope>NUCLEOTIDE SEQUENCE [LARGE SCALE GENOMIC DNA]</scope>
    <source>
        <strain evidence="7 8">DSM 14916</strain>
    </source>
</reference>
<dbReference type="Gene3D" id="4.10.430.10">
    <property type="entry name" value="Histone-like protein H-NS, C-terminal domain"/>
    <property type="match status" value="1"/>
</dbReference>
<comment type="subcellular location">
    <subcellularLocation>
        <location evidence="1">Cytoplasm</location>
        <location evidence="1">Nucleoid</location>
    </subcellularLocation>
</comment>
<evidence type="ECO:0000256" key="3">
    <source>
        <dbReference type="ARBA" id="ARBA00022490"/>
    </source>
</evidence>
<dbReference type="GO" id="GO:0005829">
    <property type="term" value="C:cytosol"/>
    <property type="evidence" value="ECO:0007669"/>
    <property type="project" value="TreeGrafter"/>
</dbReference>
<dbReference type="GO" id="GO:0000976">
    <property type="term" value="F:transcription cis-regulatory region binding"/>
    <property type="evidence" value="ECO:0007669"/>
    <property type="project" value="TreeGrafter"/>
</dbReference>
<dbReference type="SMART" id="SM00528">
    <property type="entry name" value="HNS"/>
    <property type="match status" value="1"/>
</dbReference>
<dbReference type="GO" id="GO:0001217">
    <property type="term" value="F:DNA-binding transcription repressor activity"/>
    <property type="evidence" value="ECO:0007669"/>
    <property type="project" value="TreeGrafter"/>
</dbReference>
<dbReference type="Proteomes" id="UP000184387">
    <property type="component" value="Unassembled WGS sequence"/>
</dbReference>
<gene>
    <name evidence="7" type="ORF">SAMN02745194_04678</name>
</gene>
<feature type="domain" description="DNA-binding protein H-NS-like C-terminal" evidence="6">
    <location>
        <begin position="67"/>
        <end position="114"/>
    </location>
</feature>
<evidence type="ECO:0000313" key="8">
    <source>
        <dbReference type="Proteomes" id="UP000184387"/>
    </source>
</evidence>
<evidence type="ECO:0000256" key="1">
    <source>
        <dbReference type="ARBA" id="ARBA00004453"/>
    </source>
</evidence>
<feature type="region of interest" description="Disordered" evidence="5">
    <location>
        <begin position="55"/>
        <end position="93"/>
    </location>
</feature>
<dbReference type="OrthoDB" id="5297879at2"/>
<dbReference type="GO" id="GO:0003681">
    <property type="term" value="F:bent DNA binding"/>
    <property type="evidence" value="ECO:0007669"/>
    <property type="project" value="TreeGrafter"/>
</dbReference>
<evidence type="ECO:0000313" key="7">
    <source>
        <dbReference type="EMBL" id="SHK31619.1"/>
    </source>
</evidence>
<dbReference type="GO" id="GO:0009295">
    <property type="term" value="C:nucleoid"/>
    <property type="evidence" value="ECO:0007669"/>
    <property type="project" value="UniProtKB-SubCell"/>
</dbReference>
<evidence type="ECO:0000259" key="6">
    <source>
        <dbReference type="SMART" id="SM00528"/>
    </source>
</evidence>
<organism evidence="7 8">
    <name type="scientific">Muricoccus roseus</name>
    <dbReference type="NCBI Taxonomy" id="198092"/>
    <lineage>
        <taxon>Bacteria</taxon>
        <taxon>Pseudomonadati</taxon>
        <taxon>Pseudomonadota</taxon>
        <taxon>Alphaproteobacteria</taxon>
        <taxon>Acetobacterales</taxon>
        <taxon>Roseomonadaceae</taxon>
        <taxon>Muricoccus</taxon>
    </lineage>
</organism>
<dbReference type="InterPro" id="IPR027444">
    <property type="entry name" value="H-NS_C_dom"/>
</dbReference>
<protein>
    <submittedName>
        <fullName evidence="7">DNA-binding protein H-NS</fullName>
    </submittedName>
</protein>
<dbReference type="Pfam" id="PF00816">
    <property type="entry name" value="Histone_HNS"/>
    <property type="match status" value="1"/>
</dbReference>
<keyword evidence="4 7" id="KW-0238">DNA-binding</keyword>
<proteinExistence type="inferred from homology"/>
<accession>A0A1M6RGP4</accession>
<sequence>MAKSDINLNNLSVPELNQLIEDAKAALDGKKQGAKAQLIEEMREKAAKLGLELGDLLDKPGPRTNVRKPRSDAGKAVAAKYRGPEGETWTGRGRMPRWLTEALHHGKAKEDFAV</sequence>
<evidence type="ECO:0000256" key="5">
    <source>
        <dbReference type="SAM" id="MobiDB-lite"/>
    </source>
</evidence>
<dbReference type="STRING" id="198092.SAMN02745194_04678"/>
<dbReference type="GO" id="GO:0003680">
    <property type="term" value="F:minor groove of adenine-thymine-rich DNA binding"/>
    <property type="evidence" value="ECO:0007669"/>
    <property type="project" value="TreeGrafter"/>
</dbReference>
<dbReference type="PANTHER" id="PTHR38097">
    <property type="match status" value="1"/>
</dbReference>
<dbReference type="EMBL" id="FQZF01000043">
    <property type="protein sequence ID" value="SHK31619.1"/>
    <property type="molecule type" value="Genomic_DNA"/>
</dbReference>
<evidence type="ECO:0000256" key="2">
    <source>
        <dbReference type="ARBA" id="ARBA00010610"/>
    </source>
</evidence>
<keyword evidence="8" id="KW-1185">Reference proteome</keyword>
<evidence type="ECO:0000256" key="4">
    <source>
        <dbReference type="ARBA" id="ARBA00023125"/>
    </source>
</evidence>
<keyword evidence="3" id="KW-0963">Cytoplasm</keyword>
<dbReference type="PANTHER" id="PTHR38097:SF2">
    <property type="entry name" value="DNA-BINDING PROTEIN STPA"/>
    <property type="match status" value="1"/>
</dbReference>
<dbReference type="InterPro" id="IPR037150">
    <property type="entry name" value="H-NS_C_dom_sf"/>
</dbReference>